<dbReference type="InterPro" id="IPR015943">
    <property type="entry name" value="WD40/YVTN_repeat-like_dom_sf"/>
</dbReference>
<evidence type="ECO:0000313" key="2">
    <source>
        <dbReference type="Proteomes" id="UP000178912"/>
    </source>
</evidence>
<sequence>MENSHRSRCILLSSAQTVFIGVTQQGRSYQWDITTGALLEEQSYLYQIPDFIGDSRSDIGKAPSTASLSSEQELLALPQQIIFNPNPDVSQLAVAYNESHLALYEPWSGTLITSVEAQWPAILSSVTCAVDGRTLATVDFLGHLRLWDFESLALLYHVSTPSTSFSLLTFTSDAASLVDLGNHEMRIRAPPPVFVDEETSVSDGTITITATEGQYEQFQSSKIKVLIAHQKTSLLLAGNYNGDILVYSCQKGFNPSTLHSQGNIWISCLTVSHNDLVASGDVNAIVQIRNLVIPSSQDITASKLIFETSFSAPISQLLFDESGA</sequence>
<dbReference type="AlphaFoldDB" id="A0A1E1LMC4"/>
<organism evidence="1 2">
    <name type="scientific">Rhynchosporium agropyri</name>
    <dbReference type="NCBI Taxonomy" id="914238"/>
    <lineage>
        <taxon>Eukaryota</taxon>
        <taxon>Fungi</taxon>
        <taxon>Dikarya</taxon>
        <taxon>Ascomycota</taxon>
        <taxon>Pezizomycotina</taxon>
        <taxon>Leotiomycetes</taxon>
        <taxon>Helotiales</taxon>
        <taxon>Ploettnerulaceae</taxon>
        <taxon>Rhynchosporium</taxon>
    </lineage>
</organism>
<dbReference type="InterPro" id="IPR036322">
    <property type="entry name" value="WD40_repeat_dom_sf"/>
</dbReference>
<proteinExistence type="predicted"/>
<gene>
    <name evidence="1" type="ORF">RAG0_15708</name>
</gene>
<protein>
    <submittedName>
        <fullName evidence="1">Uncharacterized protein</fullName>
    </submittedName>
</protein>
<dbReference type="EMBL" id="FJUX01000143">
    <property type="protein sequence ID" value="CZT11635.1"/>
    <property type="molecule type" value="Genomic_DNA"/>
</dbReference>
<dbReference type="SUPFAM" id="SSF50978">
    <property type="entry name" value="WD40 repeat-like"/>
    <property type="match status" value="1"/>
</dbReference>
<evidence type="ECO:0000313" key="1">
    <source>
        <dbReference type="EMBL" id="CZT11635.1"/>
    </source>
</evidence>
<name>A0A1E1LMC4_9HELO</name>
<dbReference type="Gene3D" id="2.130.10.10">
    <property type="entry name" value="YVTN repeat-like/Quinoprotein amine dehydrogenase"/>
    <property type="match status" value="1"/>
</dbReference>
<accession>A0A1E1LMC4</accession>
<reference evidence="2" key="1">
    <citation type="submission" date="2016-03" db="EMBL/GenBank/DDBJ databases">
        <authorList>
            <person name="Guldener U."/>
        </authorList>
    </citation>
    <scope>NUCLEOTIDE SEQUENCE [LARGE SCALE GENOMIC DNA]</scope>
    <source>
        <strain evidence="2">04CH-RAC-A.6.1</strain>
    </source>
</reference>
<dbReference type="OrthoDB" id="194358at2759"/>
<keyword evidence="2" id="KW-1185">Reference proteome</keyword>
<dbReference type="Proteomes" id="UP000178912">
    <property type="component" value="Unassembled WGS sequence"/>
</dbReference>